<dbReference type="EMBL" id="FQTV01000023">
    <property type="protein sequence ID" value="SHG09614.1"/>
    <property type="molecule type" value="Genomic_DNA"/>
</dbReference>
<dbReference type="Proteomes" id="UP000184509">
    <property type="component" value="Unassembled WGS sequence"/>
</dbReference>
<protein>
    <submittedName>
        <fullName evidence="1">Bacteriocin-type signal sequence-containing protein</fullName>
    </submittedName>
</protein>
<sequence>MILYFCPHQIYKNKKHKMITELTVEEMASIEGGEYIIIYRLGPNGEIIMERKNI</sequence>
<organism evidence="1 2">
    <name type="scientific">Bacteroides luti</name>
    <dbReference type="NCBI Taxonomy" id="1297750"/>
    <lineage>
        <taxon>Bacteria</taxon>
        <taxon>Pseudomonadati</taxon>
        <taxon>Bacteroidota</taxon>
        <taxon>Bacteroidia</taxon>
        <taxon>Bacteroidales</taxon>
        <taxon>Bacteroidaceae</taxon>
        <taxon>Bacteroides</taxon>
    </lineage>
</organism>
<keyword evidence="2" id="KW-1185">Reference proteome</keyword>
<evidence type="ECO:0000313" key="2">
    <source>
        <dbReference type="Proteomes" id="UP000184509"/>
    </source>
</evidence>
<dbReference type="AlphaFoldDB" id="A0A1M5H0X7"/>
<name>A0A1M5H0X7_9BACE</name>
<gene>
    <name evidence="1" type="ORF">SAMN05444405_12325</name>
</gene>
<dbReference type="STRING" id="1297750.SAMN05444405_12325"/>
<accession>A0A1M5H0X7</accession>
<proteinExistence type="predicted"/>
<reference evidence="1 2" key="1">
    <citation type="submission" date="2016-11" db="EMBL/GenBank/DDBJ databases">
        <authorList>
            <person name="Jaros S."/>
            <person name="Januszkiewicz K."/>
            <person name="Wedrychowicz H."/>
        </authorList>
    </citation>
    <scope>NUCLEOTIDE SEQUENCE [LARGE SCALE GENOMIC DNA]</scope>
    <source>
        <strain evidence="1 2">DSM 26991</strain>
    </source>
</reference>
<evidence type="ECO:0000313" key="1">
    <source>
        <dbReference type="EMBL" id="SHG09614.1"/>
    </source>
</evidence>